<dbReference type="SUPFAM" id="SSF56784">
    <property type="entry name" value="HAD-like"/>
    <property type="match status" value="1"/>
</dbReference>
<dbReference type="RefSeq" id="WP_098503021.1">
    <property type="nucleotide sequence ID" value="NZ_PDJQ01000001.1"/>
</dbReference>
<name>A0A2A9HFJ7_TEPT2</name>
<dbReference type="Gene3D" id="1.10.150.750">
    <property type="match status" value="1"/>
</dbReference>
<proteinExistence type="predicted"/>
<dbReference type="PRINTS" id="PR00413">
    <property type="entry name" value="HADHALOGNASE"/>
</dbReference>
<organism evidence="2 3">
    <name type="scientific">Tepidiforma thermophila (strain KCTC 52669 / CGMCC 1.13589 / G233)</name>
    <dbReference type="NCBI Taxonomy" id="2761530"/>
    <lineage>
        <taxon>Bacteria</taxon>
        <taxon>Bacillati</taxon>
        <taxon>Chloroflexota</taxon>
        <taxon>Tepidiformia</taxon>
        <taxon>Tepidiformales</taxon>
        <taxon>Tepidiformaceae</taxon>
        <taxon>Tepidiforma</taxon>
    </lineage>
</organism>
<dbReference type="PANTHER" id="PTHR43316:SF3">
    <property type="entry name" value="HALOACID DEHALOGENASE, TYPE II (AFU_ORTHOLOGUE AFUA_2G07750)-RELATED"/>
    <property type="match status" value="1"/>
</dbReference>
<evidence type="ECO:0000313" key="2">
    <source>
        <dbReference type="EMBL" id="PFG73569.1"/>
    </source>
</evidence>
<dbReference type="InterPro" id="IPR023214">
    <property type="entry name" value="HAD_sf"/>
</dbReference>
<dbReference type="PANTHER" id="PTHR43316">
    <property type="entry name" value="HYDROLASE, HALOACID DELAHOGENASE-RELATED"/>
    <property type="match status" value="1"/>
</dbReference>
<dbReference type="InterPro" id="IPR006439">
    <property type="entry name" value="HAD-SF_hydro_IA"/>
</dbReference>
<gene>
    <name evidence="2" type="ORF">A9A59_0769</name>
</gene>
<dbReference type="InterPro" id="IPR006328">
    <property type="entry name" value="2-HAD"/>
</dbReference>
<dbReference type="SFLD" id="SFLDS00003">
    <property type="entry name" value="Haloacid_Dehalogenase"/>
    <property type="match status" value="1"/>
</dbReference>
<dbReference type="EMBL" id="PDJQ01000001">
    <property type="protein sequence ID" value="PFG73569.1"/>
    <property type="molecule type" value="Genomic_DNA"/>
</dbReference>
<reference evidence="2 3" key="1">
    <citation type="submission" date="2017-09" db="EMBL/GenBank/DDBJ databases">
        <title>Sequencing the genomes of two abundant thermophiles in Great Basin hot springs: Thermocrinis jamiesonii and novel Chloroflexi Thermoflexus hugenholtzii.</title>
        <authorList>
            <person name="Hedlund B."/>
        </authorList>
    </citation>
    <scope>NUCLEOTIDE SEQUENCE [LARGE SCALE GENOMIC DNA]</scope>
    <source>
        <strain evidence="2 3">G233</strain>
    </source>
</reference>
<dbReference type="NCBIfam" id="TIGR01493">
    <property type="entry name" value="HAD-SF-IA-v2"/>
    <property type="match status" value="1"/>
</dbReference>
<dbReference type="Gene3D" id="3.40.50.1000">
    <property type="entry name" value="HAD superfamily/HAD-like"/>
    <property type="match status" value="1"/>
</dbReference>
<dbReference type="InterPro" id="IPR051540">
    <property type="entry name" value="S-2-haloacid_dehalogenase"/>
</dbReference>
<evidence type="ECO:0000256" key="1">
    <source>
        <dbReference type="ARBA" id="ARBA00022801"/>
    </source>
</evidence>
<keyword evidence="1" id="KW-0378">Hydrolase</keyword>
<accession>A0A2A9HFJ7</accession>
<dbReference type="GO" id="GO:0019120">
    <property type="term" value="F:hydrolase activity, acting on acid halide bonds, in C-halide compounds"/>
    <property type="evidence" value="ECO:0007669"/>
    <property type="project" value="InterPro"/>
</dbReference>
<dbReference type="NCBIfam" id="TIGR01428">
    <property type="entry name" value="HAD_type_II"/>
    <property type="match status" value="1"/>
</dbReference>
<protein>
    <submittedName>
        <fullName evidence="2">2-haloacid dehalogenase</fullName>
    </submittedName>
</protein>
<dbReference type="SFLD" id="SFLDG01129">
    <property type="entry name" value="C1.5:_HAD__Beta-PGM__Phosphata"/>
    <property type="match status" value="1"/>
</dbReference>
<sequence>MALRDVRALVFDVFGTVVDWRSSVIRELEAAGARYGVSADWGAFADAWRYEGYLGGIAKVNRGEWPFMTTDELHRRKLEELLPQYGLGGMPEAEREDLNRAWHRLDPWPDSVPGLWRLKQRYVISTLSNGNVALLVQMAKRAGLPWDCVLGADVLGAFKPKPEAYLAGARLLGFAPGQVMLVAAHKADLRAAQAAGLRAAFIPRPKEAGPNVQPDLEPDPSFDITARDFLELARLLEEQAA</sequence>
<dbReference type="InterPro" id="IPR036412">
    <property type="entry name" value="HAD-like_sf"/>
</dbReference>
<dbReference type="AlphaFoldDB" id="A0A2A9HFJ7"/>
<keyword evidence="3" id="KW-1185">Reference proteome</keyword>
<evidence type="ECO:0000313" key="3">
    <source>
        <dbReference type="Proteomes" id="UP000223071"/>
    </source>
</evidence>
<dbReference type="Proteomes" id="UP000223071">
    <property type="component" value="Unassembled WGS sequence"/>
</dbReference>
<dbReference type="Pfam" id="PF00702">
    <property type="entry name" value="Hydrolase"/>
    <property type="match status" value="1"/>
</dbReference>
<comment type="caution">
    <text evidence="2">The sequence shown here is derived from an EMBL/GenBank/DDBJ whole genome shotgun (WGS) entry which is preliminary data.</text>
</comment>